<protein>
    <recommendedName>
        <fullName evidence="1">ISWI HAND domain-containing protein</fullName>
    </recommendedName>
</protein>
<dbReference type="GO" id="GO:0006338">
    <property type="term" value="P:chromatin remodeling"/>
    <property type="evidence" value="ECO:0007669"/>
    <property type="project" value="InterPro"/>
</dbReference>
<dbReference type="STRING" id="1314800.A0A1B7MES4"/>
<dbReference type="Gene3D" id="1.10.1040.30">
    <property type="entry name" value="ISWI, HAND domain"/>
    <property type="match status" value="1"/>
</dbReference>
<evidence type="ECO:0000313" key="2">
    <source>
        <dbReference type="EMBL" id="OAX31096.1"/>
    </source>
</evidence>
<evidence type="ECO:0000313" key="3">
    <source>
        <dbReference type="Proteomes" id="UP000092154"/>
    </source>
</evidence>
<dbReference type="EMBL" id="KV449601">
    <property type="protein sequence ID" value="OAX31096.1"/>
    <property type="molecule type" value="Genomic_DNA"/>
</dbReference>
<dbReference type="InterPro" id="IPR015194">
    <property type="entry name" value="ISWI_HAND-dom"/>
</dbReference>
<organism evidence="2 3">
    <name type="scientific">Rhizopogon vinicolor AM-OR11-026</name>
    <dbReference type="NCBI Taxonomy" id="1314800"/>
    <lineage>
        <taxon>Eukaryota</taxon>
        <taxon>Fungi</taxon>
        <taxon>Dikarya</taxon>
        <taxon>Basidiomycota</taxon>
        <taxon>Agaricomycotina</taxon>
        <taxon>Agaricomycetes</taxon>
        <taxon>Agaricomycetidae</taxon>
        <taxon>Boletales</taxon>
        <taxon>Suillineae</taxon>
        <taxon>Rhizopogonaceae</taxon>
        <taxon>Rhizopogon</taxon>
    </lineage>
</organism>
<dbReference type="InterPro" id="IPR036306">
    <property type="entry name" value="ISWI_HAND-dom_sf"/>
</dbReference>
<proteinExistence type="predicted"/>
<feature type="domain" description="ISWI HAND" evidence="1">
    <location>
        <begin position="14"/>
        <end position="73"/>
    </location>
</feature>
<dbReference type="Proteomes" id="UP000092154">
    <property type="component" value="Unassembled WGS sequence"/>
</dbReference>
<reference evidence="2 3" key="1">
    <citation type="submission" date="2016-06" db="EMBL/GenBank/DDBJ databases">
        <title>Comparative genomics of the ectomycorrhizal sister species Rhizopogon vinicolor and Rhizopogon vesiculosus (Basidiomycota: Boletales) reveals a divergence of the mating type B locus.</title>
        <authorList>
            <consortium name="DOE Joint Genome Institute"/>
            <person name="Mujic A.B."/>
            <person name="Kuo A."/>
            <person name="Tritt A."/>
            <person name="Lipzen A."/>
            <person name="Chen C."/>
            <person name="Johnson J."/>
            <person name="Sharma A."/>
            <person name="Barry K."/>
            <person name="Grigoriev I.V."/>
            <person name="Spatafora J.W."/>
        </authorList>
    </citation>
    <scope>NUCLEOTIDE SEQUENCE [LARGE SCALE GENOMIC DNA]</scope>
    <source>
        <strain evidence="2 3">AM-OR11-026</strain>
    </source>
</reference>
<dbReference type="GO" id="GO:0003677">
    <property type="term" value="F:DNA binding"/>
    <property type="evidence" value="ECO:0007669"/>
    <property type="project" value="InterPro"/>
</dbReference>
<keyword evidence="3" id="KW-1185">Reference proteome</keyword>
<sequence>MLSLSKRERKANYSVENYYKETLRVGPSKTEKAPKLPRAPKQIEIQDFQIFDPALAQLQERELAVHKTVNFLVLSPTSMAAHR</sequence>
<accession>A0A1B7MES4</accession>
<evidence type="ECO:0000259" key="1">
    <source>
        <dbReference type="Pfam" id="PF09110"/>
    </source>
</evidence>
<dbReference type="SUPFAM" id="SSF101224">
    <property type="entry name" value="HAND domain of the nucleosome remodeling ATPase ISWI"/>
    <property type="match status" value="1"/>
</dbReference>
<dbReference type="InParanoid" id="A0A1B7MES4"/>
<dbReference type="Pfam" id="PF09110">
    <property type="entry name" value="HAND"/>
    <property type="match status" value="1"/>
</dbReference>
<dbReference type="AlphaFoldDB" id="A0A1B7MES4"/>
<name>A0A1B7MES4_9AGAM</name>
<dbReference type="OrthoDB" id="5857104at2759"/>
<dbReference type="GO" id="GO:0031491">
    <property type="term" value="F:nucleosome binding"/>
    <property type="evidence" value="ECO:0007669"/>
    <property type="project" value="InterPro"/>
</dbReference>
<gene>
    <name evidence="2" type="ORF">K503DRAFT_806378</name>
</gene>